<evidence type="ECO:0000256" key="1">
    <source>
        <dbReference type="SAM" id="MobiDB-lite"/>
    </source>
</evidence>
<dbReference type="Gene3D" id="3.40.50.10810">
    <property type="entry name" value="Tandem AAA-ATPase domain"/>
    <property type="match status" value="1"/>
</dbReference>
<dbReference type="SUPFAM" id="SSF52540">
    <property type="entry name" value="P-loop containing nucleoside triphosphate hydrolases"/>
    <property type="match status" value="1"/>
</dbReference>
<organism evidence="3 4">
    <name type="scientific">Penicillium olsonii</name>
    <dbReference type="NCBI Taxonomy" id="99116"/>
    <lineage>
        <taxon>Eukaryota</taxon>
        <taxon>Fungi</taxon>
        <taxon>Dikarya</taxon>
        <taxon>Ascomycota</taxon>
        <taxon>Pezizomycotina</taxon>
        <taxon>Eurotiomycetes</taxon>
        <taxon>Eurotiomycetidae</taxon>
        <taxon>Eurotiales</taxon>
        <taxon>Aspergillaceae</taxon>
        <taxon>Penicillium</taxon>
    </lineage>
</organism>
<sequence>MLNSLCRVVSFLLIPLSISFSLFSFLAFLHSFYYLSPTTTEEGKPPEPPLHHVFRAFWDLRSAYNVVVTCPDPLLALSTSHPPHRHPTSKTIAHHNSSVDLTPEAIRTNILWLQRQQDFNMGSSYQSLREGLEAALRHTRPTDTQDSDFEASKLPPFLQELLDRYPPNFGDETPEAGTDDSNTAENDSIAEESSSALSQACGTESDHDSIASTSSDSNELSSVEIEAFIDYYVAEKFRKVRDRTSTNSDATEPSAMTEHNDEQTFQLKAEKSALEDRLNNLRMTVHGSIVSETGATASATKKQCQCLDETIKHICRINGLLGIAQDEKTNNPMLQLPKSNQEAETHETNSRDRCSSVNAKSWGEIQKDQVSDCALLKVLLSKDVNFLNELSFFGSGRSMHPLRRELDTALNDMREGNAAARQAQDFDHLTMTSFAELFIAWLWCIEVPIGGFLPEKISSTIYLKEAAPLIVARFLRDVKSEVGHSLSYAHQLISGSNHLVSLSGAPILLDGSHQDILRPHQLSGVRFLWREIVKEKKPGGALLAHEMGLGKTLQM</sequence>
<keyword evidence="2" id="KW-0472">Membrane</keyword>
<keyword evidence="2" id="KW-0812">Transmembrane</keyword>
<keyword evidence="4" id="KW-1185">Reference proteome</keyword>
<feature type="region of interest" description="Disordered" evidence="1">
    <location>
        <begin position="241"/>
        <end position="261"/>
    </location>
</feature>
<feature type="region of interest" description="Disordered" evidence="1">
    <location>
        <begin position="331"/>
        <end position="355"/>
    </location>
</feature>
<gene>
    <name evidence="3" type="ORF">POLS_LOCUS9119</name>
</gene>
<dbReference type="OrthoDB" id="413460at2759"/>
<dbReference type="InterPro" id="IPR038718">
    <property type="entry name" value="SNF2-like_sf"/>
</dbReference>
<protein>
    <recommendedName>
        <fullName evidence="5">SNF2 N-terminal domain-containing protein</fullName>
    </recommendedName>
</protein>
<feature type="transmembrane region" description="Helical" evidence="2">
    <location>
        <begin position="12"/>
        <end position="35"/>
    </location>
</feature>
<keyword evidence="2" id="KW-1133">Transmembrane helix</keyword>
<comment type="caution">
    <text evidence="3">The sequence shown here is derived from an EMBL/GenBank/DDBJ whole genome shotgun (WGS) entry which is preliminary data.</text>
</comment>
<dbReference type="InterPro" id="IPR027417">
    <property type="entry name" value="P-loop_NTPase"/>
</dbReference>
<evidence type="ECO:0000313" key="4">
    <source>
        <dbReference type="Proteomes" id="UP001153618"/>
    </source>
</evidence>
<dbReference type="AlphaFoldDB" id="A0A9W4N2S5"/>
<feature type="compositionally biased region" description="Polar residues" evidence="1">
    <location>
        <begin position="331"/>
        <end position="340"/>
    </location>
</feature>
<feature type="compositionally biased region" description="Polar residues" evidence="1">
    <location>
        <begin position="179"/>
        <end position="202"/>
    </location>
</feature>
<feature type="region of interest" description="Disordered" evidence="1">
    <location>
        <begin position="162"/>
        <end position="217"/>
    </location>
</feature>
<feature type="compositionally biased region" description="Basic and acidic residues" evidence="1">
    <location>
        <begin position="341"/>
        <end position="354"/>
    </location>
</feature>
<dbReference type="PANTHER" id="PTHR45629:SF7">
    <property type="entry name" value="DNA EXCISION REPAIR PROTEIN ERCC-6-RELATED"/>
    <property type="match status" value="1"/>
</dbReference>
<dbReference type="Proteomes" id="UP001153618">
    <property type="component" value="Unassembled WGS sequence"/>
</dbReference>
<dbReference type="InterPro" id="IPR050496">
    <property type="entry name" value="SNF2_RAD54_helicase_repair"/>
</dbReference>
<proteinExistence type="predicted"/>
<evidence type="ECO:0008006" key="5">
    <source>
        <dbReference type="Google" id="ProtNLM"/>
    </source>
</evidence>
<reference evidence="3" key="1">
    <citation type="submission" date="2021-07" db="EMBL/GenBank/DDBJ databases">
        <authorList>
            <person name="Branca A.L. A."/>
        </authorList>
    </citation>
    <scope>NUCLEOTIDE SEQUENCE</scope>
</reference>
<dbReference type="PANTHER" id="PTHR45629">
    <property type="entry name" value="SNF2/RAD54 FAMILY MEMBER"/>
    <property type="match status" value="1"/>
</dbReference>
<name>A0A9W4N2S5_PENOL</name>
<accession>A0A9W4N2S5</accession>
<dbReference type="EMBL" id="CAJVOS010000082">
    <property type="protein sequence ID" value="CAG8266197.1"/>
    <property type="molecule type" value="Genomic_DNA"/>
</dbReference>
<evidence type="ECO:0000313" key="3">
    <source>
        <dbReference type="EMBL" id="CAG8266197.1"/>
    </source>
</evidence>
<evidence type="ECO:0000256" key="2">
    <source>
        <dbReference type="SAM" id="Phobius"/>
    </source>
</evidence>